<evidence type="ECO:0000313" key="3">
    <source>
        <dbReference type="Proteomes" id="UP001612741"/>
    </source>
</evidence>
<organism evidence="2 3">
    <name type="scientific">Nonomuraea typhae</name>
    <dbReference type="NCBI Taxonomy" id="2603600"/>
    <lineage>
        <taxon>Bacteria</taxon>
        <taxon>Bacillati</taxon>
        <taxon>Actinomycetota</taxon>
        <taxon>Actinomycetes</taxon>
        <taxon>Streptosporangiales</taxon>
        <taxon>Streptosporangiaceae</taxon>
        <taxon>Nonomuraea</taxon>
    </lineage>
</organism>
<dbReference type="Gene3D" id="3.30.460.10">
    <property type="entry name" value="Beta Polymerase, domain 2"/>
    <property type="match status" value="1"/>
</dbReference>
<dbReference type="SUPFAM" id="SSF81301">
    <property type="entry name" value="Nucleotidyltransferase"/>
    <property type="match status" value="1"/>
</dbReference>
<dbReference type="InterPro" id="IPR002934">
    <property type="entry name" value="Polymerase_NTP_transf_dom"/>
</dbReference>
<keyword evidence="3" id="KW-1185">Reference proteome</keyword>
<comment type="caution">
    <text evidence="2">The sequence shown here is derived from an EMBL/GenBank/DDBJ whole genome shotgun (WGS) entry which is preliminary data.</text>
</comment>
<evidence type="ECO:0000313" key="2">
    <source>
        <dbReference type="EMBL" id="MFI6500542.1"/>
    </source>
</evidence>
<dbReference type="Pfam" id="PF01909">
    <property type="entry name" value="NTP_transf_2"/>
    <property type="match status" value="1"/>
</dbReference>
<dbReference type="Proteomes" id="UP001612741">
    <property type="component" value="Unassembled WGS sequence"/>
</dbReference>
<dbReference type="RefSeq" id="WP_397084503.1">
    <property type="nucleotide sequence ID" value="NZ_JBITGY010000006.1"/>
</dbReference>
<evidence type="ECO:0000259" key="1">
    <source>
        <dbReference type="Pfam" id="PF01909"/>
    </source>
</evidence>
<dbReference type="InterPro" id="IPR043519">
    <property type="entry name" value="NT_sf"/>
</dbReference>
<feature type="domain" description="Polymerase nucleotidyl transferase" evidence="1">
    <location>
        <begin position="3"/>
        <end position="46"/>
    </location>
</feature>
<accession>A0ABW7YX88</accession>
<proteinExistence type="predicted"/>
<protein>
    <submittedName>
        <fullName evidence="2">Nucleotidyltransferase domain-containing protein</fullName>
    </submittedName>
</protein>
<dbReference type="EMBL" id="JBITGY010000006">
    <property type="protein sequence ID" value="MFI6500542.1"/>
    <property type="molecule type" value="Genomic_DNA"/>
</dbReference>
<name>A0ABW7YX88_9ACTN</name>
<sequence length="226" mass="25327">MLDEVLTELRADPNVQGMMLGGSLARGGARPDSDLDVFVVTTEKDDDAPWRHRHRPLPVDLLAYTADDWRARFCPHRVGDESWGYAFLDGVILEDPAGAMAQLLTEAAEIHAHYRVPAHIKAHYGWLWKHVRPKMLAVLQRDDLIEIGWAAAAMTNEVVRTVWAANDLPNPSLDLGTFRRHLDGLTVPHDAPDRLRDILQAPPKQALQLQLDLIALVEPHLAPTDF</sequence>
<reference evidence="2 3" key="1">
    <citation type="submission" date="2024-10" db="EMBL/GenBank/DDBJ databases">
        <title>The Natural Products Discovery Center: Release of the First 8490 Sequenced Strains for Exploring Actinobacteria Biosynthetic Diversity.</title>
        <authorList>
            <person name="Kalkreuter E."/>
            <person name="Kautsar S.A."/>
            <person name="Yang D."/>
            <person name="Bader C.D."/>
            <person name="Teijaro C.N."/>
            <person name="Fluegel L."/>
            <person name="Davis C.M."/>
            <person name="Simpson J.R."/>
            <person name="Lauterbach L."/>
            <person name="Steele A.D."/>
            <person name="Gui C."/>
            <person name="Meng S."/>
            <person name="Li G."/>
            <person name="Viehrig K."/>
            <person name="Ye F."/>
            <person name="Su P."/>
            <person name="Kiefer A.F."/>
            <person name="Nichols A."/>
            <person name="Cepeda A.J."/>
            <person name="Yan W."/>
            <person name="Fan B."/>
            <person name="Jiang Y."/>
            <person name="Adhikari A."/>
            <person name="Zheng C.-J."/>
            <person name="Schuster L."/>
            <person name="Cowan T.M."/>
            <person name="Smanski M.J."/>
            <person name="Chevrette M.G."/>
            <person name="De Carvalho L.P.S."/>
            <person name="Shen B."/>
        </authorList>
    </citation>
    <scope>NUCLEOTIDE SEQUENCE [LARGE SCALE GENOMIC DNA]</scope>
    <source>
        <strain evidence="2 3">NPDC050545</strain>
    </source>
</reference>
<dbReference type="CDD" id="cd05403">
    <property type="entry name" value="NT_KNTase_like"/>
    <property type="match status" value="1"/>
</dbReference>
<gene>
    <name evidence="2" type="ORF">ACIBG2_24410</name>
</gene>